<name>A0A5P1FL42_ASPOF</name>
<proteinExistence type="predicted"/>
<dbReference type="EMBL" id="CM007382">
    <property type="protein sequence ID" value="ONK78137.1"/>
    <property type="molecule type" value="Genomic_DNA"/>
</dbReference>
<dbReference type="AlphaFoldDB" id="A0A5P1FL42"/>
<organism evidence="1 2">
    <name type="scientific">Asparagus officinalis</name>
    <name type="common">Garden asparagus</name>
    <dbReference type="NCBI Taxonomy" id="4686"/>
    <lineage>
        <taxon>Eukaryota</taxon>
        <taxon>Viridiplantae</taxon>
        <taxon>Streptophyta</taxon>
        <taxon>Embryophyta</taxon>
        <taxon>Tracheophyta</taxon>
        <taxon>Spermatophyta</taxon>
        <taxon>Magnoliopsida</taxon>
        <taxon>Liliopsida</taxon>
        <taxon>Asparagales</taxon>
        <taxon>Asparagaceae</taxon>
        <taxon>Asparagoideae</taxon>
        <taxon>Asparagus</taxon>
    </lineage>
</organism>
<sequence>MAKLDLSKSPVQAEGLRGKGRRQFLRVIAELRVVCGSSSLSKMRHLRLHLCRVKAKRGAPTKLGEGLRYSRRPKKELAIEKQVAEVQEPVAEEHMGLLNA</sequence>
<keyword evidence="2" id="KW-1185">Reference proteome</keyword>
<gene>
    <name evidence="1" type="ORF">A4U43_C02F14730</name>
</gene>
<reference evidence="2" key="1">
    <citation type="journal article" date="2017" name="Nat. Commun.">
        <title>The asparagus genome sheds light on the origin and evolution of a young Y chromosome.</title>
        <authorList>
            <person name="Harkess A."/>
            <person name="Zhou J."/>
            <person name="Xu C."/>
            <person name="Bowers J.E."/>
            <person name="Van der Hulst R."/>
            <person name="Ayyampalayam S."/>
            <person name="Mercati F."/>
            <person name="Riccardi P."/>
            <person name="McKain M.R."/>
            <person name="Kakrana A."/>
            <person name="Tang H."/>
            <person name="Ray J."/>
            <person name="Groenendijk J."/>
            <person name="Arikit S."/>
            <person name="Mathioni S.M."/>
            <person name="Nakano M."/>
            <person name="Shan H."/>
            <person name="Telgmann-Rauber A."/>
            <person name="Kanno A."/>
            <person name="Yue Z."/>
            <person name="Chen H."/>
            <person name="Li W."/>
            <person name="Chen Y."/>
            <person name="Xu X."/>
            <person name="Zhang Y."/>
            <person name="Luo S."/>
            <person name="Chen H."/>
            <person name="Gao J."/>
            <person name="Mao Z."/>
            <person name="Pires J.C."/>
            <person name="Luo M."/>
            <person name="Kudrna D."/>
            <person name="Wing R.A."/>
            <person name="Meyers B.C."/>
            <person name="Yi K."/>
            <person name="Kong H."/>
            <person name="Lavrijsen P."/>
            <person name="Sunseri F."/>
            <person name="Falavigna A."/>
            <person name="Ye Y."/>
            <person name="Leebens-Mack J.H."/>
            <person name="Chen G."/>
        </authorList>
    </citation>
    <scope>NUCLEOTIDE SEQUENCE [LARGE SCALE GENOMIC DNA]</scope>
    <source>
        <strain evidence="2">cv. DH0086</strain>
    </source>
</reference>
<accession>A0A5P1FL42</accession>
<evidence type="ECO:0000313" key="2">
    <source>
        <dbReference type="Proteomes" id="UP000243459"/>
    </source>
</evidence>
<protein>
    <submittedName>
        <fullName evidence="1">Uncharacterized protein</fullName>
    </submittedName>
</protein>
<dbReference type="Gramene" id="ONK78137">
    <property type="protein sequence ID" value="ONK78137"/>
    <property type="gene ID" value="A4U43_C02F14730"/>
</dbReference>
<evidence type="ECO:0000313" key="1">
    <source>
        <dbReference type="EMBL" id="ONK78137.1"/>
    </source>
</evidence>
<dbReference type="Proteomes" id="UP000243459">
    <property type="component" value="Chromosome 2"/>
</dbReference>